<reference evidence="3 4" key="1">
    <citation type="submission" date="2020-10" db="EMBL/GenBank/DDBJ databases">
        <title>Phylogeny of dyella-like bacteria.</title>
        <authorList>
            <person name="Fu J."/>
        </authorList>
    </citation>
    <scope>NUCLEOTIDE SEQUENCE [LARGE SCALE GENOMIC DNA]</scope>
    <source>
        <strain evidence="3 4">DHOB09</strain>
    </source>
</reference>
<dbReference type="Pfam" id="PF06381">
    <property type="entry name" value="Phage_portal_3"/>
    <property type="match status" value="1"/>
</dbReference>
<sequence length="481" mass="53145">MSEFDGDSASSVLTLNATLGSPLYQFLTSDAIVPGSSASYELCKTIFAYHPLGMKIAEEPIKRAQSQSRLIKIGTAPDRCVEAFQKAWDALGTVGADTLIRNTHTLSRVYGIASLAVLAEGTEPKDPLPFDRLHELKLSFNVLDPLNTAGSLVMNQDPNDPGFMKPTGVAVSGRPYHNSRTSVLMNGQPLYIEWSSSAYGFVGRSVYQSALYPLKTYIQTMITDQAVTEKAAVLVMKLKSPGNFIDKVTRAFYSIKRTITKGARTGNVVSIGVDEDIAAINYTNLKDAAEFARTNCIKNIATATPMPASMIDQETFASGLAEGTEDAKREAVYVQGIRKDIEPLYRFLDVIVMHQAWTPEFYESIQREFPKEYGEVPYETAFSEWKNSFKATWPNLLEEPDSEKVKTDDVVTKAAIAAFEVLAPNLDPVNKARLAKWVSEVFASRPTFEAYPMDLDEEAIAEYEPPVPEMEPKPVVESSHE</sequence>
<dbReference type="Proteomes" id="UP000663181">
    <property type="component" value="Chromosome"/>
</dbReference>
<gene>
    <name evidence="3" type="ORF">ISN74_07920</name>
</gene>
<name>A0ABX7GY41_9GAMM</name>
<evidence type="ECO:0000313" key="4">
    <source>
        <dbReference type="Proteomes" id="UP000663181"/>
    </source>
</evidence>
<dbReference type="InterPro" id="IPR024459">
    <property type="entry name" value="Acb1-like_N"/>
</dbReference>
<organism evidence="3 4">
    <name type="scientific">Dyella caseinilytica</name>
    <dbReference type="NCBI Taxonomy" id="1849581"/>
    <lineage>
        <taxon>Bacteria</taxon>
        <taxon>Pseudomonadati</taxon>
        <taxon>Pseudomonadota</taxon>
        <taxon>Gammaproteobacteria</taxon>
        <taxon>Lysobacterales</taxon>
        <taxon>Rhodanobacteraceae</taxon>
        <taxon>Dyella</taxon>
    </lineage>
</organism>
<accession>A0ABX7GY41</accession>
<feature type="region of interest" description="Disordered" evidence="1">
    <location>
        <begin position="462"/>
        <end position="481"/>
    </location>
</feature>
<evidence type="ECO:0000313" key="3">
    <source>
        <dbReference type="EMBL" id="QRN55245.1"/>
    </source>
</evidence>
<proteinExistence type="predicted"/>
<feature type="domain" description="Anti-CBASS protein Acb1-like N-terminal" evidence="2">
    <location>
        <begin position="73"/>
        <end position="356"/>
    </location>
</feature>
<keyword evidence="4" id="KW-1185">Reference proteome</keyword>
<dbReference type="RefSeq" id="WP_188798813.1">
    <property type="nucleotide sequence ID" value="NZ_BMIZ01000001.1"/>
</dbReference>
<feature type="compositionally biased region" description="Basic and acidic residues" evidence="1">
    <location>
        <begin position="470"/>
        <end position="481"/>
    </location>
</feature>
<protein>
    <submittedName>
        <fullName evidence="3">DUF1073 domain-containing protein</fullName>
    </submittedName>
</protein>
<evidence type="ECO:0000256" key="1">
    <source>
        <dbReference type="SAM" id="MobiDB-lite"/>
    </source>
</evidence>
<evidence type="ECO:0000259" key="2">
    <source>
        <dbReference type="Pfam" id="PF06381"/>
    </source>
</evidence>
<dbReference type="EMBL" id="CP064030">
    <property type="protein sequence ID" value="QRN55245.1"/>
    <property type="molecule type" value="Genomic_DNA"/>
</dbReference>